<dbReference type="Gene3D" id="1.10.3070.10">
    <property type="entry name" value="EhaM-like"/>
    <property type="match status" value="1"/>
</dbReference>
<dbReference type="RefSeq" id="WP_004592813.1">
    <property type="nucleotide sequence ID" value="NZ_APMM01000044.1"/>
</dbReference>
<evidence type="ECO:0000313" key="1">
    <source>
        <dbReference type="EMBL" id="ENN95819.1"/>
    </source>
</evidence>
<comment type="caution">
    <text evidence="1">The sequence shown here is derived from an EMBL/GenBank/DDBJ whole genome shotgun (WGS) entry which is preliminary data.</text>
</comment>
<dbReference type="OrthoDB" id="59507at2157"/>
<evidence type="ECO:0000313" key="2">
    <source>
        <dbReference type="Proteomes" id="UP000053695"/>
    </source>
</evidence>
<dbReference type="AlphaFoldDB" id="N6UTZ0"/>
<dbReference type="InterPro" id="IPR036606">
    <property type="entry name" value="EhaM-like_sf"/>
</dbReference>
<dbReference type="PATRIC" id="fig|1069083.5.peg.1124"/>
<accession>N6UTZ0</accession>
<dbReference type="SUPFAM" id="SSF101332">
    <property type="entry name" value="Hypothetical protein MTH393"/>
    <property type="match status" value="1"/>
</dbReference>
<dbReference type="Pfam" id="PF09218">
    <property type="entry name" value="EhaM"/>
    <property type="match status" value="1"/>
</dbReference>
<keyword evidence="2" id="KW-1185">Reference proteome</keyword>
<dbReference type="InterPro" id="IPR012056">
    <property type="entry name" value="NiFe_EhaM"/>
</dbReference>
<sequence length="138" mass="16203">MDVDRKYLEDSIKQKINIIKDNRFLMDNLFLPLAKKLDMDVDEIIEIFLKKVDFASVYELSAYVEQAKMGCLGRKVDIDLGLCYLADFFKLIDRKKADLIRKKVVELHLLYNKPYKDALNVGKKLIIKLLREKNEKSC</sequence>
<dbReference type="Proteomes" id="UP000053695">
    <property type="component" value="Unassembled WGS sequence"/>
</dbReference>
<name>N6UTZ0_9EURY</name>
<proteinExistence type="predicted"/>
<dbReference type="EMBL" id="APMM01000044">
    <property type="protein sequence ID" value="ENN95819.1"/>
    <property type="molecule type" value="Genomic_DNA"/>
</dbReference>
<protein>
    <submittedName>
        <fullName evidence="1">(NiFe)-hydrogenase-3-type complex Eha, EhaM</fullName>
    </submittedName>
</protein>
<dbReference type="STRING" id="1069083.GCA_000371805_01252"/>
<organism evidence="1 2">
    <name type="scientific">Methanocaldococcus villosus KIN24-T80</name>
    <dbReference type="NCBI Taxonomy" id="1069083"/>
    <lineage>
        <taxon>Archaea</taxon>
        <taxon>Methanobacteriati</taxon>
        <taxon>Methanobacteriota</taxon>
        <taxon>Methanomada group</taxon>
        <taxon>Methanococci</taxon>
        <taxon>Methanococcales</taxon>
        <taxon>Methanocaldococcaceae</taxon>
        <taxon>Methanocaldococcus</taxon>
    </lineage>
</organism>
<gene>
    <name evidence="1" type="ORF">J422_05768</name>
</gene>
<reference evidence="1 2" key="1">
    <citation type="journal article" date="2013" name="Genome Announc.">
        <title>Draft Genome Sequence of a Highly Flagellated, Fast-Swimming Archaeon, Methanocaldococcus villosus Strain KIN24-T80 (DSM 22612).</title>
        <authorList>
            <person name="Thennarasu S."/>
            <person name="Polireddy D."/>
            <person name="Antony A."/>
            <person name="Yada M.R."/>
            <person name="Algarawi S."/>
            <person name="Sivakumar N."/>
        </authorList>
    </citation>
    <scope>NUCLEOTIDE SEQUENCE [LARGE SCALE GENOMIC DNA]</scope>
    <source>
        <strain evidence="1 2">KIN24-T80</strain>
    </source>
</reference>